<dbReference type="STRING" id="4536.A0A0E0GAW8"/>
<dbReference type="GO" id="GO:0005789">
    <property type="term" value="C:endoplasmic reticulum membrane"/>
    <property type="evidence" value="ECO:0007669"/>
    <property type="project" value="UniProtKB-SubCell"/>
</dbReference>
<keyword evidence="4" id="KW-0256">Endoplasmic reticulum</keyword>
<dbReference type="HOGENOM" id="CLU_094308_0_0_1"/>
<evidence type="ECO:0000256" key="4">
    <source>
        <dbReference type="ARBA" id="ARBA00022824"/>
    </source>
</evidence>
<evidence type="ECO:0000256" key="3">
    <source>
        <dbReference type="ARBA" id="ARBA00022692"/>
    </source>
</evidence>
<feature type="compositionally biased region" description="Basic residues" evidence="7">
    <location>
        <begin position="233"/>
        <end position="243"/>
    </location>
</feature>
<protein>
    <recommendedName>
        <fullName evidence="11">Transmembrane protein 208</fullName>
    </recommendedName>
</protein>
<sequence length="243" mass="27639">MGLRGRESLGPQALSQGPFRGPVLEPLGRKNQYRRVNLERGNKISAEEETRGRETQRGRRGGFRALQPAMAKQGVKKTRDANKKRMDLILRLILAANVIYVVVRMAVMHSSFTWKHWIGLAVTSAAYFLPYKQLANMSEPEYSENGELINAGYDLNAGGMSEYLQDVIYITLFVQLMSIFSDKFWWTYLVIPAYGGYKISGLLRGAFFGGSSEGEEEDEKTRKKREKMEKKASRGKIIKTRTR</sequence>
<keyword evidence="5 8" id="KW-1133">Transmembrane helix</keyword>
<dbReference type="EnsemblPlants" id="ONIVA02G29640.1">
    <property type="protein sequence ID" value="ONIVA02G29640.1"/>
    <property type="gene ID" value="ONIVA02G29640"/>
</dbReference>
<feature type="transmembrane region" description="Helical" evidence="8">
    <location>
        <begin position="88"/>
        <end position="108"/>
    </location>
</feature>
<dbReference type="PANTHER" id="PTHR13505">
    <property type="entry name" value="TRANSMEMBRANE PROTEIN 208"/>
    <property type="match status" value="1"/>
</dbReference>
<dbReference type="GO" id="GO:0005773">
    <property type="term" value="C:vacuole"/>
    <property type="evidence" value="ECO:0007669"/>
    <property type="project" value="GOC"/>
</dbReference>
<reference evidence="9" key="2">
    <citation type="submission" date="2018-04" db="EMBL/GenBank/DDBJ databases">
        <title>OnivRS2 (Oryza nivara Reference Sequence Version 2).</title>
        <authorList>
            <person name="Zhang J."/>
            <person name="Kudrna D."/>
            <person name="Lee S."/>
            <person name="Talag J."/>
            <person name="Rajasekar S."/>
            <person name="Welchert J."/>
            <person name="Hsing Y.-I."/>
            <person name="Wing R.A."/>
        </authorList>
    </citation>
    <scope>NUCLEOTIDE SEQUENCE [LARGE SCALE GENOMIC DNA]</scope>
    <source>
        <strain evidence="9">SL10</strain>
    </source>
</reference>
<comment type="similarity">
    <text evidence="2">Belongs to the TMEM208 family.</text>
</comment>
<proteinExistence type="inferred from homology"/>
<evidence type="ECO:0000256" key="1">
    <source>
        <dbReference type="ARBA" id="ARBA00004477"/>
    </source>
</evidence>
<evidence type="ECO:0000256" key="2">
    <source>
        <dbReference type="ARBA" id="ARBA00009950"/>
    </source>
</evidence>
<evidence type="ECO:0000256" key="7">
    <source>
        <dbReference type="SAM" id="MobiDB-lite"/>
    </source>
</evidence>
<evidence type="ECO:0000313" key="9">
    <source>
        <dbReference type="EnsemblPlants" id="ONIVA02G29640.1"/>
    </source>
</evidence>
<name>A0A0E0GAW8_ORYNI</name>
<dbReference type="PANTHER" id="PTHR13505:SF7">
    <property type="entry name" value="TRANSMEMBRANE PROTEIN 208"/>
    <property type="match status" value="1"/>
</dbReference>
<keyword evidence="3 8" id="KW-0812">Transmembrane</keyword>
<organism evidence="9">
    <name type="scientific">Oryza nivara</name>
    <name type="common">Indian wild rice</name>
    <name type="synonym">Oryza sativa f. spontanea</name>
    <dbReference type="NCBI Taxonomy" id="4536"/>
    <lineage>
        <taxon>Eukaryota</taxon>
        <taxon>Viridiplantae</taxon>
        <taxon>Streptophyta</taxon>
        <taxon>Embryophyta</taxon>
        <taxon>Tracheophyta</taxon>
        <taxon>Spermatophyta</taxon>
        <taxon>Magnoliopsida</taxon>
        <taxon>Liliopsida</taxon>
        <taxon>Poales</taxon>
        <taxon>Poaceae</taxon>
        <taxon>BOP clade</taxon>
        <taxon>Oryzoideae</taxon>
        <taxon>Oryzeae</taxon>
        <taxon>Oryzinae</taxon>
        <taxon>Oryza</taxon>
    </lineage>
</organism>
<feature type="compositionally biased region" description="Basic and acidic residues" evidence="7">
    <location>
        <begin position="36"/>
        <end position="57"/>
    </location>
</feature>
<keyword evidence="10" id="KW-1185">Reference proteome</keyword>
<keyword evidence="6 8" id="KW-0472">Membrane</keyword>
<evidence type="ECO:0000256" key="8">
    <source>
        <dbReference type="SAM" id="Phobius"/>
    </source>
</evidence>
<dbReference type="InterPro" id="IPR008506">
    <property type="entry name" value="SND2/TMEM208"/>
</dbReference>
<dbReference type="Gramene" id="ONIVA02G29640.1">
    <property type="protein sequence ID" value="ONIVA02G29640.1"/>
    <property type="gene ID" value="ONIVA02G29640"/>
</dbReference>
<dbReference type="GO" id="GO:0006624">
    <property type="term" value="P:vacuolar protein processing"/>
    <property type="evidence" value="ECO:0007669"/>
    <property type="project" value="TreeGrafter"/>
</dbReference>
<feature type="region of interest" description="Disordered" evidence="7">
    <location>
        <begin position="210"/>
        <end position="243"/>
    </location>
</feature>
<reference evidence="9" key="1">
    <citation type="submission" date="2015-04" db="UniProtKB">
        <authorList>
            <consortium name="EnsemblPlants"/>
        </authorList>
    </citation>
    <scope>IDENTIFICATION</scope>
    <source>
        <strain evidence="9">SL10</strain>
    </source>
</reference>
<feature type="region of interest" description="Disordered" evidence="7">
    <location>
        <begin position="1"/>
        <end position="79"/>
    </location>
</feature>
<dbReference type="AlphaFoldDB" id="A0A0E0GAW8"/>
<comment type="subcellular location">
    <subcellularLocation>
        <location evidence="1">Endoplasmic reticulum membrane</location>
        <topology evidence="1">Multi-pass membrane protein</topology>
    </subcellularLocation>
</comment>
<dbReference type="eggNOG" id="KOG3269">
    <property type="taxonomic scope" value="Eukaryota"/>
</dbReference>
<evidence type="ECO:0000256" key="5">
    <source>
        <dbReference type="ARBA" id="ARBA00022989"/>
    </source>
</evidence>
<accession>A0A0E0GAW8</accession>
<dbReference type="Pfam" id="PF05620">
    <property type="entry name" value="TMEM208_SND2"/>
    <property type="match status" value="1"/>
</dbReference>
<evidence type="ECO:0008006" key="11">
    <source>
        <dbReference type="Google" id="ProtNLM"/>
    </source>
</evidence>
<evidence type="ECO:0000256" key="6">
    <source>
        <dbReference type="ARBA" id="ARBA00023136"/>
    </source>
</evidence>
<dbReference type="OMA" id="PIRAGWM"/>
<dbReference type="Proteomes" id="UP000006591">
    <property type="component" value="Chromosome 2"/>
</dbReference>
<evidence type="ECO:0000313" key="10">
    <source>
        <dbReference type="Proteomes" id="UP000006591"/>
    </source>
</evidence>